<protein>
    <submittedName>
        <fullName evidence="3">Acyl-CoA synthetase (AMP-forming)/AMP-acid ligase II</fullName>
    </submittedName>
</protein>
<accession>A0A7W8QRG2</accession>
<dbReference type="Proteomes" id="UP000572635">
    <property type="component" value="Unassembled WGS sequence"/>
</dbReference>
<comment type="caution">
    <text evidence="3">The sequence shown here is derived from an EMBL/GenBank/DDBJ whole genome shotgun (WGS) entry which is preliminary data.</text>
</comment>
<dbReference type="Pfam" id="PF00501">
    <property type="entry name" value="AMP-binding"/>
    <property type="match status" value="1"/>
</dbReference>
<dbReference type="PANTHER" id="PTHR43767">
    <property type="entry name" value="LONG-CHAIN-FATTY-ACID--COA LIGASE"/>
    <property type="match status" value="1"/>
</dbReference>
<dbReference type="Gene3D" id="3.40.50.12780">
    <property type="entry name" value="N-terminal domain of ligase-like"/>
    <property type="match status" value="1"/>
</dbReference>
<dbReference type="RefSeq" id="WP_184396581.1">
    <property type="nucleotide sequence ID" value="NZ_BAAAJD010000149.1"/>
</dbReference>
<sequence length="563" mass="58096">MQQRSTAPGPEFAPLPSGWTSIPRMLRSRAEARPDAVLLASGAERTTAAGLAGQARRTARALIAAGVRPGDRVALLGPNTPQWAAAAFGVWDAGAVLVPLSTRFKGLEAADLLRRTGARLLLCTEHFLGTSFVRLIEGAEGPAADGRPFAGLPGLDRAVLLDAAPGDPAAERGGTCSFEGFLAAGERVPAAAAEERALAVRAGDLAEILATSGTTGAPKGVMIPHGRLLRGYWDWAEVVTLGEGDRYPVIAPFSHGFGVNAGLLAGVMRAAVLLPVPVFDPGALLDLITGEGVGVLAGPPTMFQGIMEGLAASGRTAPSLRVGVCGAASVPPELVRRLLDEGVVRRMINAYGLIEGTVVSMTRAGDPVETVAGSTGRAMPGVDVEVVGEDGAPLPPGERGEILVGGHGVMLGYWGDPERTAEALDDRGRLRTGDIGVLDREGNLSVVDRKKDMFIVGGFNAYPAEIEALLMRHPAVARAAVVPVPHPRLGEVGCAFVVPAPGSGASPAEITAWAERNMSNYKVPRRVVLADSLPANANGKIDKVRLRRLAEGAVAGAEGSPAG</sequence>
<name>A0A7W8QRG2_9ACTN</name>
<feature type="domain" description="AMP-binding enzyme C-terminal" evidence="2">
    <location>
        <begin position="465"/>
        <end position="540"/>
    </location>
</feature>
<keyword evidence="4" id="KW-1185">Reference proteome</keyword>
<dbReference type="GO" id="GO:0016877">
    <property type="term" value="F:ligase activity, forming carbon-sulfur bonds"/>
    <property type="evidence" value="ECO:0007669"/>
    <property type="project" value="UniProtKB-ARBA"/>
</dbReference>
<evidence type="ECO:0000259" key="1">
    <source>
        <dbReference type="Pfam" id="PF00501"/>
    </source>
</evidence>
<dbReference type="PANTHER" id="PTHR43767:SF12">
    <property type="entry name" value="AMP-DEPENDENT SYNTHETASE AND LIGASE"/>
    <property type="match status" value="1"/>
</dbReference>
<dbReference type="InterPro" id="IPR050237">
    <property type="entry name" value="ATP-dep_AMP-bd_enzyme"/>
</dbReference>
<proteinExistence type="predicted"/>
<feature type="domain" description="AMP-dependent synthetase/ligase" evidence="1">
    <location>
        <begin position="27"/>
        <end position="414"/>
    </location>
</feature>
<reference evidence="3 4" key="1">
    <citation type="submission" date="2020-08" db="EMBL/GenBank/DDBJ databases">
        <title>Sequencing the genomes of 1000 actinobacteria strains.</title>
        <authorList>
            <person name="Klenk H.-P."/>
        </authorList>
    </citation>
    <scope>NUCLEOTIDE SEQUENCE [LARGE SCALE GENOMIC DNA]</scope>
    <source>
        <strain evidence="3 4">DSM 44551</strain>
    </source>
</reference>
<organism evidence="3 4">
    <name type="scientific">Nocardiopsis composta</name>
    <dbReference type="NCBI Taxonomy" id="157465"/>
    <lineage>
        <taxon>Bacteria</taxon>
        <taxon>Bacillati</taxon>
        <taxon>Actinomycetota</taxon>
        <taxon>Actinomycetes</taxon>
        <taxon>Streptosporangiales</taxon>
        <taxon>Nocardiopsidaceae</taxon>
        <taxon>Nocardiopsis</taxon>
    </lineage>
</organism>
<evidence type="ECO:0000313" key="3">
    <source>
        <dbReference type="EMBL" id="MBB5435124.1"/>
    </source>
</evidence>
<evidence type="ECO:0000259" key="2">
    <source>
        <dbReference type="Pfam" id="PF13193"/>
    </source>
</evidence>
<dbReference type="SUPFAM" id="SSF56801">
    <property type="entry name" value="Acetyl-CoA synthetase-like"/>
    <property type="match status" value="1"/>
</dbReference>
<evidence type="ECO:0000313" key="4">
    <source>
        <dbReference type="Proteomes" id="UP000572635"/>
    </source>
</evidence>
<dbReference type="PROSITE" id="PS00455">
    <property type="entry name" value="AMP_BINDING"/>
    <property type="match status" value="1"/>
</dbReference>
<dbReference type="InterPro" id="IPR042099">
    <property type="entry name" value="ANL_N_sf"/>
</dbReference>
<dbReference type="InterPro" id="IPR000873">
    <property type="entry name" value="AMP-dep_synth/lig_dom"/>
</dbReference>
<dbReference type="Gene3D" id="3.30.300.30">
    <property type="match status" value="1"/>
</dbReference>
<dbReference type="InterPro" id="IPR045851">
    <property type="entry name" value="AMP-bd_C_sf"/>
</dbReference>
<dbReference type="AlphaFoldDB" id="A0A7W8QRG2"/>
<gene>
    <name evidence="3" type="ORF">HDA36_005208</name>
</gene>
<dbReference type="Pfam" id="PF13193">
    <property type="entry name" value="AMP-binding_C"/>
    <property type="match status" value="1"/>
</dbReference>
<dbReference type="InterPro" id="IPR020845">
    <property type="entry name" value="AMP-binding_CS"/>
</dbReference>
<keyword evidence="3" id="KW-0436">Ligase</keyword>
<dbReference type="EMBL" id="JACHDB010000001">
    <property type="protein sequence ID" value="MBB5435124.1"/>
    <property type="molecule type" value="Genomic_DNA"/>
</dbReference>
<dbReference type="InterPro" id="IPR025110">
    <property type="entry name" value="AMP-bd_C"/>
</dbReference>